<dbReference type="EMBL" id="BBJM01000003">
    <property type="protein sequence ID" value="GAK47229.1"/>
    <property type="molecule type" value="Genomic_DNA"/>
</dbReference>
<evidence type="ECO:0000313" key="3">
    <source>
        <dbReference type="Proteomes" id="UP000028700"/>
    </source>
</evidence>
<dbReference type="RefSeq" id="WP_034526250.1">
    <property type="nucleotide sequence ID" value="NZ_BBAZ01000003.1"/>
</dbReference>
<name>A0A081BGR1_9LACO</name>
<reference evidence="2" key="1">
    <citation type="journal article" date="2014" name="Genome Announc.">
        <title>Draft Genome Sequence of Lactobacillus oryzae Strain SG293T.</title>
        <authorList>
            <person name="Tanizawa Y."/>
            <person name="Fujisawa T."/>
            <person name="Mochizuki T."/>
            <person name="Kaminuma E."/>
            <person name="Nakamura Y."/>
            <person name="Tohno M."/>
        </authorList>
    </citation>
    <scope>NUCLEOTIDE SEQUENCE [LARGE SCALE GENOMIC DNA]</scope>
    <source>
        <strain evidence="2">SG293</strain>
    </source>
</reference>
<sequence length="166" mass="19279">MNLAITVIVGLIVILIIFACVRRYFVRRITRRLQEDAQRQTDRAMSWALDQLVAHEQLTPDQRTTTHSKEVANVWGRGVMAFEYVIEDFKGDTNEAKKLRTALSRELQAYADANQVRSSVSDVVFEVSDLWQHEDRLHLDVAYLMNEPTVEYLEDLKKLDDKNELP</sequence>
<keyword evidence="3" id="KW-1185">Reference proteome</keyword>
<accession>A0A081BGR1</accession>
<keyword evidence="1" id="KW-0812">Transmembrane</keyword>
<dbReference type="AlphaFoldDB" id="A0A081BGR1"/>
<protein>
    <submittedName>
        <fullName evidence="2">Putative membrane protein</fullName>
    </submittedName>
</protein>
<proteinExistence type="predicted"/>
<evidence type="ECO:0000313" key="2">
    <source>
        <dbReference type="EMBL" id="GAK47229.1"/>
    </source>
</evidence>
<dbReference type="Proteomes" id="UP000028700">
    <property type="component" value="Unassembled WGS sequence"/>
</dbReference>
<feature type="transmembrane region" description="Helical" evidence="1">
    <location>
        <begin position="6"/>
        <end position="25"/>
    </location>
</feature>
<evidence type="ECO:0000256" key="1">
    <source>
        <dbReference type="SAM" id="Phobius"/>
    </source>
</evidence>
<dbReference type="OrthoDB" id="2146119at2"/>
<organism evidence="2 3">
    <name type="scientific">Secundilactobacillus oryzae JCM 18671</name>
    <dbReference type="NCBI Taxonomy" id="1291743"/>
    <lineage>
        <taxon>Bacteria</taxon>
        <taxon>Bacillati</taxon>
        <taxon>Bacillota</taxon>
        <taxon>Bacilli</taxon>
        <taxon>Lactobacillales</taxon>
        <taxon>Lactobacillaceae</taxon>
        <taxon>Secundilactobacillus</taxon>
    </lineage>
</organism>
<keyword evidence="1" id="KW-1133">Transmembrane helix</keyword>
<dbReference type="STRING" id="1291743.LOSG293_030680"/>
<keyword evidence="1" id="KW-0472">Membrane</keyword>
<dbReference type="eggNOG" id="ENOG502ZQCN">
    <property type="taxonomic scope" value="Bacteria"/>
</dbReference>
<gene>
    <name evidence="2" type="ORF">LOSG293_030680</name>
</gene>
<comment type="caution">
    <text evidence="2">The sequence shown here is derived from an EMBL/GenBank/DDBJ whole genome shotgun (WGS) entry which is preliminary data.</text>
</comment>